<feature type="region of interest" description="Disordered" evidence="1">
    <location>
        <begin position="292"/>
        <end position="311"/>
    </location>
</feature>
<comment type="caution">
    <text evidence="2">The sequence shown here is derived from an EMBL/GenBank/DDBJ whole genome shotgun (WGS) entry which is preliminary data.</text>
</comment>
<feature type="compositionally biased region" description="Basic residues" evidence="1">
    <location>
        <begin position="10"/>
        <end position="27"/>
    </location>
</feature>
<dbReference type="Proteomes" id="UP001158986">
    <property type="component" value="Unassembled WGS sequence"/>
</dbReference>
<name>A0ABN8CNU5_9STRA</name>
<protein>
    <submittedName>
        <fullName evidence="2">Uncharacterized protein</fullName>
    </submittedName>
</protein>
<dbReference type="InterPro" id="IPR044688">
    <property type="entry name" value="SCI-1-like"/>
</dbReference>
<evidence type="ECO:0000313" key="3">
    <source>
        <dbReference type="Proteomes" id="UP001158986"/>
    </source>
</evidence>
<gene>
    <name evidence="2" type="ORF">PBS001_LOCUS1110</name>
</gene>
<feature type="compositionally biased region" description="Basic and acidic residues" evidence="1">
    <location>
        <begin position="295"/>
        <end position="311"/>
    </location>
</feature>
<feature type="region of interest" description="Disordered" evidence="1">
    <location>
        <begin position="317"/>
        <end position="340"/>
    </location>
</feature>
<dbReference type="PANTHER" id="PTHR34117:SF1">
    <property type="entry name" value="STYLE CELL-CYCLE INHIBITOR 1"/>
    <property type="match status" value="1"/>
</dbReference>
<proteinExistence type="predicted"/>
<dbReference type="PANTHER" id="PTHR34117">
    <property type="entry name" value="STYLE CELL-CYCLE INHIBITOR 1"/>
    <property type="match status" value="1"/>
</dbReference>
<accession>A0ABN8CNU5</accession>
<dbReference type="EMBL" id="CAKLCB010000070">
    <property type="protein sequence ID" value="CAH0514354.1"/>
    <property type="molecule type" value="Genomic_DNA"/>
</dbReference>
<feature type="compositionally biased region" description="Basic and acidic residues" evidence="1">
    <location>
        <begin position="162"/>
        <end position="206"/>
    </location>
</feature>
<sequence>MSRKTDRNEKKHSRKKASSNSHHKSSHRSKDERSSRVDNYHTEKETFKFETDTKKITDEDYFRRQPEFRVWLAQTKNKYLDDLSTNEAIKLFTTDFMKKWNHGKLARMFYHGLPEAVVEQTKRTRHCWGFVAKLGEKEKLEVATAKDSVNVATKKEDLLTFHDEKRGDNKDAAMRGGEGGEKRNKYRNHEKNSELHEENQDQDQYKTKRRKVGHQREREYCDTVLDELLPKATGREAQIEKRRQVGARLHGPARDREDARDGLDLSEDFLMGGSGDGVDNLKRQIAYRNLARRRKQEEQEKKLGELKAKESARMDKFLEDMGLSGPNADSRASATIAPRR</sequence>
<feature type="region of interest" description="Disordered" evidence="1">
    <location>
        <begin position="162"/>
        <end position="216"/>
    </location>
</feature>
<keyword evidence="3" id="KW-1185">Reference proteome</keyword>
<evidence type="ECO:0000256" key="1">
    <source>
        <dbReference type="SAM" id="MobiDB-lite"/>
    </source>
</evidence>
<evidence type="ECO:0000313" key="2">
    <source>
        <dbReference type="EMBL" id="CAH0514354.1"/>
    </source>
</evidence>
<feature type="compositionally biased region" description="Basic and acidic residues" evidence="1">
    <location>
        <begin position="28"/>
        <end position="39"/>
    </location>
</feature>
<organism evidence="2 3">
    <name type="scientific">Peronospora belbahrii</name>
    <dbReference type="NCBI Taxonomy" id="622444"/>
    <lineage>
        <taxon>Eukaryota</taxon>
        <taxon>Sar</taxon>
        <taxon>Stramenopiles</taxon>
        <taxon>Oomycota</taxon>
        <taxon>Peronosporomycetes</taxon>
        <taxon>Peronosporales</taxon>
        <taxon>Peronosporaceae</taxon>
        <taxon>Peronospora</taxon>
    </lineage>
</organism>
<reference evidence="2 3" key="1">
    <citation type="submission" date="2021-11" db="EMBL/GenBank/DDBJ databases">
        <authorList>
            <person name="Islam A."/>
            <person name="Islam S."/>
            <person name="Flora M.S."/>
            <person name="Rahman M."/>
            <person name="Ziaur R.M."/>
            <person name="Epstein J.H."/>
            <person name="Hassan M."/>
            <person name="Klassen M."/>
            <person name="Woodard K."/>
            <person name="Webb A."/>
            <person name="Webby R.J."/>
            <person name="El Zowalaty M.E."/>
        </authorList>
    </citation>
    <scope>NUCLEOTIDE SEQUENCE [LARGE SCALE GENOMIC DNA]</scope>
    <source>
        <strain evidence="2">Pbs1</strain>
    </source>
</reference>
<feature type="region of interest" description="Disordered" evidence="1">
    <location>
        <begin position="1"/>
        <end position="39"/>
    </location>
</feature>